<dbReference type="OMA" id="QQCPRRI"/>
<reference evidence="2" key="2">
    <citation type="submission" date="2018-10" db="UniProtKB">
        <authorList>
            <consortium name="EnsemblPlants"/>
        </authorList>
    </citation>
    <scope>IDENTIFICATION</scope>
</reference>
<dbReference type="Gramene" id="TraesCS4A03G0940700.1">
    <property type="protein sequence ID" value="TraesCS4A03G0940700.1.CDS1"/>
    <property type="gene ID" value="TraesCS4A03G0940700"/>
</dbReference>
<feature type="domain" description="F-box associated beta-propeller type 3" evidence="1">
    <location>
        <begin position="16"/>
        <end position="202"/>
    </location>
</feature>
<evidence type="ECO:0000313" key="2">
    <source>
        <dbReference type="EnsemblPlants" id="TraesCS4A02G379200.1.cds1"/>
    </source>
</evidence>
<proteinExistence type="predicted"/>
<reference evidence="2" key="1">
    <citation type="submission" date="2018-08" db="EMBL/GenBank/DDBJ databases">
        <authorList>
            <person name="Rossello M."/>
        </authorList>
    </citation>
    <scope>NUCLEOTIDE SEQUENCE [LARGE SCALE GENOMIC DNA]</scope>
    <source>
        <strain evidence="2">cv. Chinese Spring</strain>
    </source>
</reference>
<dbReference type="InterPro" id="IPR013187">
    <property type="entry name" value="F-box-assoc_dom_typ3"/>
</dbReference>
<evidence type="ECO:0000259" key="1">
    <source>
        <dbReference type="Pfam" id="PF08268"/>
    </source>
</evidence>
<evidence type="ECO:0000313" key="3">
    <source>
        <dbReference type="Proteomes" id="UP000019116"/>
    </source>
</evidence>
<dbReference type="Gramene" id="TraesCAD_scaffold_073098_01G000200.1">
    <property type="protein sequence ID" value="TraesCAD_scaffold_073098_01G000200.1"/>
    <property type="gene ID" value="TraesCAD_scaffold_073098_01G000200"/>
</dbReference>
<dbReference type="Gramene" id="TraesROB_scaffold_060892_01G000200.1">
    <property type="protein sequence ID" value="TraesROB_scaffold_060892_01G000200.1"/>
    <property type="gene ID" value="TraesROB_scaffold_060892_01G000200"/>
</dbReference>
<dbReference type="NCBIfam" id="TIGR01640">
    <property type="entry name" value="F_box_assoc_1"/>
    <property type="match status" value="1"/>
</dbReference>
<dbReference type="PANTHER" id="PTHR47993">
    <property type="entry name" value="OS09G0372900 PROTEIN-RELATED"/>
    <property type="match status" value="1"/>
</dbReference>
<dbReference type="EnsemblPlants" id="TraesCS4A02G379200.1">
    <property type="protein sequence ID" value="TraesCS4A02G379200.1.cds1"/>
    <property type="gene ID" value="TraesCS4A02G379200"/>
</dbReference>
<sequence length="300" mass="34337">MQPVLQYASATIVHHAICDGLLILSRQSHYYICNPATHKWASMPHPPQRQPNTMAVSLVGFYRHHPSGEHRVLWVSYPINAAAKGDVAVELLEYFVLTVGSDQPRCIQWPAVSEQRFVPAIWSYQCPPILHRGNLHWLMDFNITVFDTIAETFRQMSRPAQLGDYVSLLDTGNTLALCRTDHNCVTLDVWVLRDYDAEMWIFQYQINLLVMEVSPPLNLKGIEIPKMAMINERELLIEQCPCRLLHCDIDGVLLGNVESKEHGNFLTLTRHCLQESMISLPLFETQKEAMNKEPPFAFVL</sequence>
<dbReference type="Gramene" id="TraesCLE_scaffold_038456_01G000200.1">
    <property type="protein sequence ID" value="TraesCLE_scaffold_038456_01G000200.1"/>
    <property type="gene ID" value="TraesCLE_scaffold_038456_01G000200"/>
</dbReference>
<protein>
    <recommendedName>
        <fullName evidence="1">F-box associated beta-propeller type 3 domain-containing protein</fullName>
    </recommendedName>
</protein>
<dbReference type="InterPro" id="IPR050233">
    <property type="entry name" value="A_thaliana_F-box"/>
</dbReference>
<gene>
    <name evidence="2" type="primary">LOC123082920</name>
</gene>
<dbReference type="InterPro" id="IPR017451">
    <property type="entry name" value="F-box-assoc_interact_dom"/>
</dbReference>
<dbReference type="AlphaFoldDB" id="A0A3B6I4D5"/>
<dbReference type="Pfam" id="PF08268">
    <property type="entry name" value="FBA_3"/>
    <property type="match status" value="1"/>
</dbReference>
<accession>A0A3B6I4D5</accession>
<dbReference type="Proteomes" id="UP000019116">
    <property type="component" value="Chromosome 4A"/>
</dbReference>
<dbReference type="OrthoDB" id="600990at2759"/>
<dbReference type="Gramene" id="TraesCS4A02G379200.1">
    <property type="protein sequence ID" value="TraesCS4A02G379200.1.cds1"/>
    <property type="gene ID" value="TraesCS4A02G379200"/>
</dbReference>
<organism evidence="2">
    <name type="scientific">Triticum aestivum</name>
    <name type="common">Wheat</name>
    <dbReference type="NCBI Taxonomy" id="4565"/>
    <lineage>
        <taxon>Eukaryota</taxon>
        <taxon>Viridiplantae</taxon>
        <taxon>Streptophyta</taxon>
        <taxon>Embryophyta</taxon>
        <taxon>Tracheophyta</taxon>
        <taxon>Spermatophyta</taxon>
        <taxon>Magnoliopsida</taxon>
        <taxon>Liliopsida</taxon>
        <taxon>Poales</taxon>
        <taxon>Poaceae</taxon>
        <taxon>BOP clade</taxon>
        <taxon>Pooideae</taxon>
        <taxon>Triticodae</taxon>
        <taxon>Triticeae</taxon>
        <taxon>Triticinae</taxon>
        <taxon>Triticum</taxon>
    </lineage>
</organism>
<name>A0A3B6I4D5_WHEAT</name>
<dbReference type="PANTHER" id="PTHR47993:SF73">
    <property type="entry name" value="F-BOX DOMAIN-CONTAINING PROTEIN"/>
    <property type="match status" value="1"/>
</dbReference>
<keyword evidence="3" id="KW-1185">Reference proteome</keyword>